<evidence type="ECO:0000256" key="5">
    <source>
        <dbReference type="ARBA" id="ARBA00022827"/>
    </source>
</evidence>
<keyword evidence="5" id="KW-0274">FAD</keyword>
<evidence type="ECO:0000256" key="4">
    <source>
        <dbReference type="ARBA" id="ARBA00022630"/>
    </source>
</evidence>
<dbReference type="SUPFAM" id="SSF51905">
    <property type="entry name" value="FAD/NAD(P)-binding domain"/>
    <property type="match status" value="1"/>
</dbReference>
<comment type="pathway">
    <text evidence="2">Secondary metabolite biosynthesis.</text>
</comment>
<dbReference type="PRINTS" id="PR00420">
    <property type="entry name" value="RNGMNOXGNASE"/>
</dbReference>
<comment type="caution">
    <text evidence="8">The sequence shown here is derived from an EMBL/GenBank/DDBJ whole genome shotgun (WGS) entry which is preliminary data.</text>
</comment>
<evidence type="ECO:0000313" key="9">
    <source>
        <dbReference type="Proteomes" id="UP000481858"/>
    </source>
</evidence>
<keyword evidence="4" id="KW-0285">Flavoprotein</keyword>
<reference evidence="8 9" key="1">
    <citation type="submission" date="2019-12" db="EMBL/GenBank/DDBJ databases">
        <title>Draft genome sequence of the ascomycete Xylaria multiplex DSM 110363.</title>
        <authorList>
            <person name="Buettner E."/>
            <person name="Kellner H."/>
        </authorList>
    </citation>
    <scope>NUCLEOTIDE SEQUENCE [LARGE SCALE GENOMIC DNA]</scope>
    <source>
        <strain evidence="8 9">DSM 110363</strain>
    </source>
</reference>
<keyword evidence="6" id="KW-0560">Oxidoreductase</keyword>
<dbReference type="AlphaFoldDB" id="A0A7C8MLE8"/>
<dbReference type="EMBL" id="WUBL01000164">
    <property type="protein sequence ID" value="KAF2964151.1"/>
    <property type="molecule type" value="Genomic_DNA"/>
</dbReference>
<dbReference type="GO" id="GO:0071949">
    <property type="term" value="F:FAD binding"/>
    <property type="evidence" value="ECO:0007669"/>
    <property type="project" value="InterPro"/>
</dbReference>
<dbReference type="OrthoDB" id="2431938at2759"/>
<dbReference type="Gene3D" id="3.50.50.60">
    <property type="entry name" value="FAD/NAD(P)-binding domain"/>
    <property type="match status" value="1"/>
</dbReference>
<dbReference type="PANTHER" id="PTHR47356">
    <property type="entry name" value="FAD-DEPENDENT MONOOXYGENASE ASQG-RELATED"/>
    <property type="match status" value="1"/>
</dbReference>
<dbReference type="InterPro" id="IPR036188">
    <property type="entry name" value="FAD/NAD-bd_sf"/>
</dbReference>
<name>A0A7C8MLE8_9PEZI</name>
<proteinExistence type="inferred from homology"/>
<dbReference type="InParanoid" id="A0A7C8MLE8"/>
<evidence type="ECO:0000256" key="2">
    <source>
        <dbReference type="ARBA" id="ARBA00005179"/>
    </source>
</evidence>
<protein>
    <recommendedName>
        <fullName evidence="7">FAD-binding domain-containing protein</fullName>
    </recommendedName>
</protein>
<evidence type="ECO:0000259" key="7">
    <source>
        <dbReference type="Pfam" id="PF01494"/>
    </source>
</evidence>
<comment type="similarity">
    <text evidence="3">Belongs to the paxM FAD-dependent monooxygenase family.</text>
</comment>
<evidence type="ECO:0000256" key="1">
    <source>
        <dbReference type="ARBA" id="ARBA00001974"/>
    </source>
</evidence>
<evidence type="ECO:0000256" key="6">
    <source>
        <dbReference type="ARBA" id="ARBA00023002"/>
    </source>
</evidence>
<accession>A0A7C8MLE8</accession>
<evidence type="ECO:0000313" key="8">
    <source>
        <dbReference type="EMBL" id="KAF2964151.1"/>
    </source>
</evidence>
<keyword evidence="9" id="KW-1185">Reference proteome</keyword>
<comment type="cofactor">
    <cofactor evidence="1">
        <name>FAD</name>
        <dbReference type="ChEBI" id="CHEBI:57692"/>
    </cofactor>
</comment>
<dbReference type="PANTHER" id="PTHR47356:SF2">
    <property type="entry name" value="FAD-BINDING DOMAIN-CONTAINING PROTEIN-RELATED"/>
    <property type="match status" value="1"/>
</dbReference>
<dbReference type="Proteomes" id="UP000481858">
    <property type="component" value="Unassembled WGS sequence"/>
</dbReference>
<dbReference type="InterPro" id="IPR050562">
    <property type="entry name" value="FAD_mOase_fung"/>
</dbReference>
<dbReference type="GO" id="GO:0004497">
    <property type="term" value="F:monooxygenase activity"/>
    <property type="evidence" value="ECO:0007669"/>
    <property type="project" value="InterPro"/>
</dbReference>
<feature type="domain" description="FAD-binding" evidence="7">
    <location>
        <begin position="5"/>
        <end position="332"/>
    </location>
</feature>
<evidence type="ECO:0000256" key="3">
    <source>
        <dbReference type="ARBA" id="ARBA00007992"/>
    </source>
</evidence>
<gene>
    <name evidence="8" type="ORF">GQX73_g9413</name>
</gene>
<organism evidence="8 9">
    <name type="scientific">Xylaria multiplex</name>
    <dbReference type="NCBI Taxonomy" id="323545"/>
    <lineage>
        <taxon>Eukaryota</taxon>
        <taxon>Fungi</taxon>
        <taxon>Dikarya</taxon>
        <taxon>Ascomycota</taxon>
        <taxon>Pezizomycotina</taxon>
        <taxon>Sordariomycetes</taxon>
        <taxon>Xylariomycetidae</taxon>
        <taxon>Xylariales</taxon>
        <taxon>Xylariaceae</taxon>
        <taxon>Xylaria</taxon>
    </lineage>
</organism>
<dbReference type="InterPro" id="IPR002938">
    <property type="entry name" value="FAD-bd"/>
</dbReference>
<dbReference type="Pfam" id="PF01494">
    <property type="entry name" value="FAD_binding_3"/>
    <property type="match status" value="1"/>
</dbReference>
<sequence length="429" mass="46895">MAGFRVIVLGAGPAGLFTAHALAAAGIDFIVLERQPEIVRYQGALLVVWPPLVRLLDQLGLSEQLKKFSTRITTKTSFTHSGEPLSSDRIFAALEEELGYPTIGLSRGNLLHILYENLPENKTKVRTNAHAVNIETHKDRVKVHLADGSVVEGSIVIGADGVHSPARELIQRLGSDSSAAGDSKPTMVTTYMSLFGQTRGVREDIALGDFAESHGPGTASQSTRLDDAMYFTVLKRLDKPTSEKKKVHERGSRQIRIKLKEIWPLREQANAVLLHQEEGLADKWYHGRIVIVGDAAHKMTSINGQGALSAVLSATTLVNKLHGALQKESSPSTEELEAAFADYQTSRKEAAGAVVGLGFKMTRFITWTDEGNEAQDRKSSLENHATDEGKKRFLPGFVLSPLLDFIPYESKQGKTPWAINSISSSRPQL</sequence>